<dbReference type="EMBL" id="NFEZ01000001">
    <property type="protein sequence ID" value="PLT48313.1"/>
    <property type="molecule type" value="Genomic_DNA"/>
</dbReference>
<dbReference type="InterPro" id="IPR051465">
    <property type="entry name" value="Cell_Envelope_Struct_Comp"/>
</dbReference>
<dbReference type="PANTHER" id="PTHR43308">
    <property type="entry name" value="OUTER MEMBRANE PROTEIN ALPHA-RELATED"/>
    <property type="match status" value="1"/>
</dbReference>
<evidence type="ECO:0000259" key="2">
    <source>
        <dbReference type="PROSITE" id="PS51272"/>
    </source>
</evidence>
<proteinExistence type="predicted"/>
<dbReference type="PROSITE" id="PS51272">
    <property type="entry name" value="SLH"/>
    <property type="match status" value="3"/>
</dbReference>
<organism evidence="3 4">
    <name type="scientific">Paenibacillus pasadenensis</name>
    <dbReference type="NCBI Taxonomy" id="217090"/>
    <lineage>
        <taxon>Bacteria</taxon>
        <taxon>Bacillati</taxon>
        <taxon>Bacillota</taxon>
        <taxon>Bacilli</taxon>
        <taxon>Bacillales</taxon>
        <taxon>Paenibacillaceae</taxon>
        <taxon>Paenibacillus</taxon>
    </lineage>
</organism>
<accession>A0A2N5NDA5</accession>
<feature type="domain" description="SLH" evidence="2">
    <location>
        <begin position="361"/>
        <end position="421"/>
    </location>
</feature>
<keyword evidence="1" id="KW-0732">Signal</keyword>
<dbReference type="PANTHER" id="PTHR43308:SF5">
    <property type="entry name" value="S-LAYER PROTEIN _ PEPTIDOGLYCAN ENDO-BETA-N-ACETYLGLUCOSAMINIDASE"/>
    <property type="match status" value="1"/>
</dbReference>
<feature type="chain" id="PRO_5014846781" description="SLH domain-containing protein" evidence="1">
    <location>
        <begin position="33"/>
        <end position="552"/>
    </location>
</feature>
<gene>
    <name evidence="3" type="ORF">B8V81_0445</name>
</gene>
<evidence type="ECO:0000313" key="4">
    <source>
        <dbReference type="Proteomes" id="UP000234789"/>
    </source>
</evidence>
<dbReference type="AlphaFoldDB" id="A0A2N5NDA5"/>
<keyword evidence="4" id="KW-1185">Reference proteome</keyword>
<comment type="caution">
    <text evidence="3">The sequence shown here is derived from an EMBL/GenBank/DDBJ whole genome shotgun (WGS) entry which is preliminary data.</text>
</comment>
<dbReference type="Proteomes" id="UP000234789">
    <property type="component" value="Unassembled WGS sequence"/>
</dbReference>
<dbReference type="Pfam" id="PF00395">
    <property type="entry name" value="SLH"/>
    <property type="match status" value="3"/>
</dbReference>
<evidence type="ECO:0000256" key="1">
    <source>
        <dbReference type="SAM" id="SignalP"/>
    </source>
</evidence>
<evidence type="ECO:0000313" key="3">
    <source>
        <dbReference type="EMBL" id="PLT48313.1"/>
    </source>
</evidence>
<name>A0A2N5NDA5_9BACL</name>
<feature type="domain" description="SLH" evidence="2">
    <location>
        <begin position="492"/>
        <end position="552"/>
    </location>
</feature>
<dbReference type="RefSeq" id="WP_101807602.1">
    <property type="nucleotide sequence ID" value="NZ_NFEZ01000001.1"/>
</dbReference>
<dbReference type="InterPro" id="IPR001119">
    <property type="entry name" value="SLH_dom"/>
</dbReference>
<feature type="signal peptide" evidence="1">
    <location>
        <begin position="1"/>
        <end position="32"/>
    </location>
</feature>
<reference evidence="3 4" key="1">
    <citation type="submission" date="2017-05" db="EMBL/GenBank/DDBJ databases">
        <title>Functional genome analysis of Paenibacillus pasadenensis strain R16: insights on endophytic life style and antifungal activity.</title>
        <authorList>
            <person name="Passera A."/>
            <person name="Marcolungo L."/>
            <person name="Casati P."/>
            <person name="Brasca M."/>
            <person name="Quaglino F."/>
            <person name="Delledonne M."/>
        </authorList>
    </citation>
    <scope>NUCLEOTIDE SEQUENCE [LARGE SCALE GENOMIC DNA]</scope>
    <source>
        <strain evidence="3 4">R16</strain>
    </source>
</reference>
<feature type="domain" description="SLH" evidence="2">
    <location>
        <begin position="422"/>
        <end position="485"/>
    </location>
</feature>
<protein>
    <recommendedName>
        <fullName evidence="2">SLH domain-containing protein</fullName>
    </recommendedName>
</protein>
<sequence length="552" mass="58166">MKIMKKIVTKKTAALLVFMMMVSALSPILVFAASGIEGKTKFVTESTYYDGSGTIAGNVYVAKAVYDAESTASGVYATDSVYKNRVTINVYEAGKEAPRLTVDATYRQTSNLDGYYAYGYSFDNVSTSTYSFPLKLQYTYGTDTITTYVYEPSNNGGGSGWGGGITPPTGDIIGADGKVNRDRLIAALAADENARIKTTTDTVYLPADALLNGKTLTIYNDAGVSITLPLAALKLADLAKSLGVELKDLVIRVEMKKLEGDAAKAVNDAVKAVGATQLADAYDFKVVAVGGGKELPIEKFGQLVQRTIPLTSAATPSAAGVLFNPTAKELSFVPSTFAKADDKTIATLKRDGSSIYTVIQGKTARFNDALPFWSKNAVESLSEKLIVEGTGKNLFEPKRGITRAEFAALVIRSLGVQPVTSSTYKFNDVISTKWYAGTVAAAAEIGLVIGDEKGNFNPNAPITRKEVAAIVVRATEYAGKSIKLSDADANAALAGFKDTAILGWAKAEVGAAVKAGIVNGQSSTAIAGNAFANRAEAATMIARYLPIAGLSN</sequence>